<dbReference type="Proteomes" id="UP000182888">
    <property type="component" value="Unassembled WGS sequence"/>
</dbReference>
<evidence type="ECO:0000313" key="3">
    <source>
        <dbReference type="Proteomes" id="UP000182888"/>
    </source>
</evidence>
<dbReference type="SUPFAM" id="SSF52540">
    <property type="entry name" value="P-loop containing nucleoside triphosphate hydrolases"/>
    <property type="match status" value="1"/>
</dbReference>
<protein>
    <recommendedName>
        <fullName evidence="4">ABC transporter domain-containing protein</fullName>
    </recommendedName>
</protein>
<reference evidence="3" key="1">
    <citation type="submission" date="2014-08" db="EMBL/GenBank/DDBJ databases">
        <authorList>
            <person name="Edwards T."/>
        </authorList>
    </citation>
    <scope>NUCLEOTIDE SEQUENCE [LARGE SCALE GENOMIC DNA]</scope>
</reference>
<evidence type="ECO:0000256" key="1">
    <source>
        <dbReference type="SAM" id="MobiDB-lite"/>
    </source>
</evidence>
<sequence>MGLGARQPAGSGEEDGRRLSGNGSRLGGKDRQPGAEALLRRRDRQGRLGYVRSSLDRGATGAARQGRPVSERSPGSQGCLHHQDPGAFGRRPAQARRARRVMPSAIEARRLDVGYGGRQTAVKVLAGLDLTVAAGSFLSILGPSGCGKSTCSAWWPTCSIRLEVRSACLAKHRTRCARAAMSASSSRIRPCCPGARCAIMCACRSVSARAA</sequence>
<proteinExistence type="predicted"/>
<gene>
    <name evidence="2" type="ORF">MPL1032_270117</name>
</gene>
<accession>A0A0K2W229</accession>
<evidence type="ECO:0008006" key="4">
    <source>
        <dbReference type="Google" id="ProtNLM"/>
    </source>
</evidence>
<dbReference type="Gene3D" id="3.40.50.300">
    <property type="entry name" value="P-loop containing nucleotide triphosphate hydrolases"/>
    <property type="match status" value="1"/>
</dbReference>
<dbReference type="InterPro" id="IPR027417">
    <property type="entry name" value="P-loop_NTPase"/>
</dbReference>
<organism evidence="2 3">
    <name type="scientific">Mesorhizobium plurifarium</name>
    <dbReference type="NCBI Taxonomy" id="69974"/>
    <lineage>
        <taxon>Bacteria</taxon>
        <taxon>Pseudomonadati</taxon>
        <taxon>Pseudomonadota</taxon>
        <taxon>Alphaproteobacteria</taxon>
        <taxon>Hyphomicrobiales</taxon>
        <taxon>Phyllobacteriaceae</taxon>
        <taxon>Mesorhizobium</taxon>
    </lineage>
</organism>
<dbReference type="EMBL" id="CCND01000020">
    <property type="protein sequence ID" value="CDX59783.1"/>
    <property type="molecule type" value="Genomic_DNA"/>
</dbReference>
<evidence type="ECO:0000313" key="2">
    <source>
        <dbReference type="EMBL" id="CDX59783.1"/>
    </source>
</evidence>
<dbReference type="AlphaFoldDB" id="A0A0K2W229"/>
<feature type="region of interest" description="Disordered" evidence="1">
    <location>
        <begin position="1"/>
        <end position="93"/>
    </location>
</feature>
<name>A0A0K2W229_MESPL</name>